<dbReference type="eggNOG" id="COG0582">
    <property type="taxonomic scope" value="Bacteria"/>
</dbReference>
<evidence type="ECO:0000259" key="7">
    <source>
        <dbReference type="PROSITE" id="PS51900"/>
    </source>
</evidence>
<keyword evidence="3 5" id="KW-0238">DNA-binding</keyword>
<dbReference type="GO" id="GO:0015074">
    <property type="term" value="P:DNA integration"/>
    <property type="evidence" value="ECO:0007669"/>
    <property type="project" value="UniProtKB-KW"/>
</dbReference>
<dbReference type="Gene3D" id="1.10.443.10">
    <property type="entry name" value="Intergrase catalytic core"/>
    <property type="match status" value="1"/>
</dbReference>
<dbReference type="PROSITE" id="PS51900">
    <property type="entry name" value="CB"/>
    <property type="match status" value="1"/>
</dbReference>
<dbReference type="InterPro" id="IPR002104">
    <property type="entry name" value="Integrase_catalytic"/>
</dbReference>
<sequence length="399" mass="46182">MRIRISLLLKKSKSKNSGKCPVYARCVMDGRRIELSTSILVDVDNWDKTRQEIAGSSHEVRILNNRLLKFVSGIYDIYNQLEAGRDDFDIYTIKEKITGTSSKDYFIELFESVVDSIEKKLGKGYSKGTLKHYKTSLTRLKDFVKEFYFRKDIEIKKVDYTFLSAFDIYLKSKHNIGTNTVWGYHRHVKKVLNDAVSMGLIVRNPYENFKVKRGDANRDFLTLKEIKKIEKKRIQIDRLVIVRDVFVFACYTGLSYSDIAKLSYHHIHKGDDGEDWIIIDRNKTKNRCRIPLLPNALKILRKYKDYAWSESQGLLLPVRSNQKMNAYLKELATICGIKKNLSMHVARHSFATSVTLSNGIPIETVSKMLGHNSLKTTQVYARIVDKKISDDMKELKAIL</sequence>
<reference evidence="9 11" key="2">
    <citation type="submission" date="2016-10" db="EMBL/GenBank/DDBJ databases">
        <authorList>
            <person name="de Groot N.N."/>
        </authorList>
    </citation>
    <scope>NUCLEOTIDE SEQUENCE [LARGE SCALE GENOMIC DNA]</scope>
    <source>
        <strain evidence="9 11">DSM 25947</strain>
    </source>
</reference>
<accession>X5DUL0</accession>
<evidence type="ECO:0000256" key="3">
    <source>
        <dbReference type="ARBA" id="ARBA00023125"/>
    </source>
</evidence>
<keyword evidence="4" id="KW-0233">DNA recombination</keyword>
<dbReference type="Pfam" id="PF13102">
    <property type="entry name" value="Phage_int_SAM_5"/>
    <property type="match status" value="1"/>
</dbReference>
<dbReference type="InterPro" id="IPR044068">
    <property type="entry name" value="CB"/>
</dbReference>
<dbReference type="CDD" id="cd01185">
    <property type="entry name" value="INTN1_C_like"/>
    <property type="match status" value="1"/>
</dbReference>
<dbReference type="AlphaFoldDB" id="X5DUL0"/>
<evidence type="ECO:0000256" key="4">
    <source>
        <dbReference type="ARBA" id="ARBA00023172"/>
    </source>
</evidence>
<feature type="domain" description="Tyr recombinase" evidence="6">
    <location>
        <begin position="216"/>
        <end position="399"/>
    </location>
</feature>
<dbReference type="PANTHER" id="PTHR30349">
    <property type="entry name" value="PHAGE INTEGRASE-RELATED"/>
    <property type="match status" value="1"/>
</dbReference>
<dbReference type="InterPro" id="IPR010998">
    <property type="entry name" value="Integrase_recombinase_N"/>
</dbReference>
<organism evidence="9 11">
    <name type="scientific">Draconibacterium orientale</name>
    <dbReference type="NCBI Taxonomy" id="1168034"/>
    <lineage>
        <taxon>Bacteria</taxon>
        <taxon>Pseudomonadati</taxon>
        <taxon>Bacteroidota</taxon>
        <taxon>Bacteroidia</taxon>
        <taxon>Marinilabiliales</taxon>
        <taxon>Prolixibacteraceae</taxon>
        <taxon>Draconibacterium</taxon>
    </lineage>
</organism>
<keyword evidence="10" id="KW-1185">Reference proteome</keyword>
<dbReference type="Proteomes" id="UP000023772">
    <property type="component" value="Chromosome"/>
</dbReference>
<dbReference type="PROSITE" id="PS51898">
    <property type="entry name" value="TYR_RECOMBINASE"/>
    <property type="match status" value="1"/>
</dbReference>
<dbReference type="STRING" id="1168034.FH5T_02620"/>
<dbReference type="EMBL" id="FOHT01000030">
    <property type="protein sequence ID" value="SET93390.1"/>
    <property type="molecule type" value="Genomic_DNA"/>
</dbReference>
<evidence type="ECO:0000256" key="1">
    <source>
        <dbReference type="ARBA" id="ARBA00008857"/>
    </source>
</evidence>
<feature type="domain" description="Core-binding (CB)" evidence="7">
    <location>
        <begin position="108"/>
        <end position="196"/>
    </location>
</feature>
<evidence type="ECO:0000313" key="9">
    <source>
        <dbReference type="EMBL" id="SET93390.1"/>
    </source>
</evidence>
<dbReference type="PANTHER" id="PTHR30349:SF64">
    <property type="entry name" value="PROPHAGE INTEGRASE INTD-RELATED"/>
    <property type="match status" value="1"/>
</dbReference>
<dbReference type="GO" id="GO:0003677">
    <property type="term" value="F:DNA binding"/>
    <property type="evidence" value="ECO:0007669"/>
    <property type="project" value="UniProtKB-UniRule"/>
</dbReference>
<dbReference type="EMBL" id="CP007451">
    <property type="protein sequence ID" value="AHW58855.1"/>
    <property type="molecule type" value="Genomic_DNA"/>
</dbReference>
<evidence type="ECO:0000313" key="11">
    <source>
        <dbReference type="Proteomes" id="UP000181981"/>
    </source>
</evidence>
<dbReference type="HOGENOM" id="CLU_033139_2_0_10"/>
<evidence type="ECO:0000256" key="5">
    <source>
        <dbReference type="PROSITE-ProRule" id="PRU01248"/>
    </source>
</evidence>
<dbReference type="InterPro" id="IPR035386">
    <property type="entry name" value="Arm-DNA-bind_5"/>
</dbReference>
<dbReference type="SUPFAM" id="SSF56349">
    <property type="entry name" value="DNA breaking-rejoining enzymes"/>
    <property type="match status" value="1"/>
</dbReference>
<keyword evidence="2" id="KW-0229">DNA integration</keyword>
<dbReference type="Pfam" id="PF00589">
    <property type="entry name" value="Phage_integrase"/>
    <property type="match status" value="1"/>
</dbReference>
<reference evidence="8 10" key="1">
    <citation type="submission" date="2014-03" db="EMBL/GenBank/DDBJ databases">
        <title>Complete genome sequence of a deeply braunched marine Bacteroidia bacterium Draconibacterium orientale type strain FH5T.</title>
        <authorList>
            <person name="Li X."/>
            <person name="Wang X."/>
            <person name="Xie Z."/>
            <person name="Du Z."/>
            <person name="Chen G."/>
        </authorList>
    </citation>
    <scope>NUCLEOTIDE SEQUENCE [LARGE SCALE GENOMIC DNA]</scope>
    <source>
        <strain evidence="8 10">FH5</strain>
    </source>
</reference>
<dbReference type="KEGG" id="dori:FH5T_02620"/>
<dbReference type="Gene3D" id="1.10.150.130">
    <property type="match status" value="1"/>
</dbReference>
<dbReference type="InterPro" id="IPR013762">
    <property type="entry name" value="Integrase-like_cat_sf"/>
</dbReference>
<dbReference type="GO" id="GO:0006310">
    <property type="term" value="P:DNA recombination"/>
    <property type="evidence" value="ECO:0007669"/>
    <property type="project" value="UniProtKB-KW"/>
</dbReference>
<dbReference type="InterPro" id="IPR011010">
    <property type="entry name" value="DNA_brk_join_enz"/>
</dbReference>
<dbReference type="InterPro" id="IPR050090">
    <property type="entry name" value="Tyrosine_recombinase_XerCD"/>
</dbReference>
<evidence type="ECO:0000313" key="10">
    <source>
        <dbReference type="Proteomes" id="UP000023772"/>
    </source>
</evidence>
<comment type="similarity">
    <text evidence="1">Belongs to the 'phage' integrase family.</text>
</comment>
<dbReference type="RefSeq" id="WP_038555218.1">
    <property type="nucleotide sequence ID" value="NZ_FOHT01000030.1"/>
</dbReference>
<name>X5DUL0_9BACT</name>
<dbReference type="InterPro" id="IPR025269">
    <property type="entry name" value="SAM-like_dom"/>
</dbReference>
<proteinExistence type="inferred from homology"/>
<gene>
    <name evidence="8" type="ORF">FH5T_02620</name>
    <name evidence="9" type="ORF">SAMN05444285_13018</name>
</gene>
<dbReference type="Proteomes" id="UP000181981">
    <property type="component" value="Unassembled WGS sequence"/>
</dbReference>
<dbReference type="Pfam" id="PF17293">
    <property type="entry name" value="Arm-DNA-bind_5"/>
    <property type="match status" value="1"/>
</dbReference>
<evidence type="ECO:0000259" key="6">
    <source>
        <dbReference type="PROSITE" id="PS51898"/>
    </source>
</evidence>
<protein>
    <submittedName>
        <fullName evidence="8 9">Recombinase</fullName>
    </submittedName>
</protein>
<evidence type="ECO:0000256" key="2">
    <source>
        <dbReference type="ARBA" id="ARBA00022908"/>
    </source>
</evidence>
<dbReference type="OrthoDB" id="1493636at2"/>
<evidence type="ECO:0000313" key="8">
    <source>
        <dbReference type="EMBL" id="AHW58855.1"/>
    </source>
</evidence>